<comment type="caution">
    <text evidence="2">The sequence shown here is derived from an EMBL/GenBank/DDBJ whole genome shotgun (WGS) entry which is preliminary data.</text>
</comment>
<name>A0ABR7MRN1_9FIRM</name>
<dbReference type="EMBL" id="JACRSW010000007">
    <property type="protein sequence ID" value="MBC8556450.1"/>
    <property type="molecule type" value="Genomic_DNA"/>
</dbReference>
<protein>
    <submittedName>
        <fullName evidence="2">NAD(P)H-dependent oxidoreductase</fullName>
    </submittedName>
</protein>
<dbReference type="Proteomes" id="UP000637513">
    <property type="component" value="Unassembled WGS sequence"/>
</dbReference>
<dbReference type="SUPFAM" id="SSF52218">
    <property type="entry name" value="Flavoproteins"/>
    <property type="match status" value="1"/>
</dbReference>
<evidence type="ECO:0000313" key="3">
    <source>
        <dbReference type="Proteomes" id="UP000637513"/>
    </source>
</evidence>
<dbReference type="RefSeq" id="WP_249302624.1">
    <property type="nucleotide sequence ID" value="NZ_JACRSW010000007.1"/>
</dbReference>
<reference evidence="2 3" key="1">
    <citation type="submission" date="2020-08" db="EMBL/GenBank/DDBJ databases">
        <title>Genome public.</title>
        <authorList>
            <person name="Liu C."/>
            <person name="Sun Q."/>
        </authorList>
    </citation>
    <scope>NUCLEOTIDE SEQUENCE [LARGE SCALE GENOMIC DNA]</scope>
    <source>
        <strain evidence="2 3">BX3</strain>
    </source>
</reference>
<accession>A0ABR7MRN1</accession>
<dbReference type="InterPro" id="IPR005025">
    <property type="entry name" value="FMN_Rdtase-like_dom"/>
</dbReference>
<keyword evidence="3" id="KW-1185">Reference proteome</keyword>
<dbReference type="PANTHER" id="PTHR43741">
    <property type="entry name" value="FMN-DEPENDENT NADH-AZOREDUCTASE 1"/>
    <property type="match status" value="1"/>
</dbReference>
<gene>
    <name evidence="2" type="ORF">H8700_01810</name>
</gene>
<dbReference type="InterPro" id="IPR050104">
    <property type="entry name" value="FMN-dep_NADH:Q_OxRdtase_AzoR1"/>
</dbReference>
<organism evidence="2 3">
    <name type="scientific">Jutongia hominis</name>
    <dbReference type="NCBI Taxonomy" id="2763664"/>
    <lineage>
        <taxon>Bacteria</taxon>
        <taxon>Bacillati</taxon>
        <taxon>Bacillota</taxon>
        <taxon>Clostridia</taxon>
        <taxon>Lachnospirales</taxon>
        <taxon>Lachnospiraceae</taxon>
        <taxon>Jutongia</taxon>
    </lineage>
</organism>
<dbReference type="Pfam" id="PF03358">
    <property type="entry name" value="FMN_red"/>
    <property type="match status" value="1"/>
</dbReference>
<feature type="domain" description="NADPH-dependent FMN reductase-like" evidence="1">
    <location>
        <begin position="1"/>
        <end position="167"/>
    </location>
</feature>
<proteinExistence type="predicted"/>
<sequence>MKVTIIHGQSHKGSTYHIAHSLAEKLCKNTYNSYDIHNVNNSHNSNNTDISNDTFSAENSITESFLPRDFDNYCIGCTQCFMQSEKKCPHYEKLAPITKAIDEADVIILESPVYVYHVTGSMKAFLDHYGWRWLVHRPEEAMFTKQAVCISTAAGAGTKSTNKDMVDSTFFWGVGKTYRYGIAIHSTSWNTVPQEKKEKIDKKLNHLAQKIIKKEGHVTPSFKTKAFFYLMHFAQRNGLNEADASYWQQKGWTKNVRPWK</sequence>
<dbReference type="InterPro" id="IPR029039">
    <property type="entry name" value="Flavoprotein-like_sf"/>
</dbReference>
<evidence type="ECO:0000259" key="1">
    <source>
        <dbReference type="Pfam" id="PF03358"/>
    </source>
</evidence>
<evidence type="ECO:0000313" key="2">
    <source>
        <dbReference type="EMBL" id="MBC8556450.1"/>
    </source>
</evidence>
<dbReference type="PANTHER" id="PTHR43741:SF4">
    <property type="entry name" value="FMN-DEPENDENT NADH:QUINONE OXIDOREDUCTASE"/>
    <property type="match status" value="1"/>
</dbReference>
<dbReference type="Gene3D" id="3.40.50.360">
    <property type="match status" value="1"/>
</dbReference>